<feature type="compositionally biased region" description="Polar residues" evidence="4">
    <location>
        <begin position="268"/>
        <end position="287"/>
    </location>
</feature>
<dbReference type="CDD" id="cd17745">
    <property type="entry name" value="BRCT_p53bp1_rpt1"/>
    <property type="match status" value="1"/>
</dbReference>
<feature type="region of interest" description="Disordered" evidence="4">
    <location>
        <begin position="538"/>
        <end position="569"/>
    </location>
</feature>
<dbReference type="InterPro" id="IPR047249">
    <property type="entry name" value="BRCT_p53bp1-like_rpt1"/>
</dbReference>
<dbReference type="SUPFAM" id="SSF52113">
    <property type="entry name" value="BRCT domain"/>
    <property type="match status" value="1"/>
</dbReference>
<dbReference type="GO" id="GO:0045944">
    <property type="term" value="P:positive regulation of transcription by RNA polymerase II"/>
    <property type="evidence" value="ECO:0007669"/>
    <property type="project" value="TreeGrafter"/>
</dbReference>
<feature type="compositionally biased region" description="Basic and acidic residues" evidence="4">
    <location>
        <begin position="37"/>
        <end position="53"/>
    </location>
</feature>
<evidence type="ECO:0000256" key="1">
    <source>
        <dbReference type="ARBA" id="ARBA00004123"/>
    </source>
</evidence>
<dbReference type="GO" id="GO:0000077">
    <property type="term" value="P:DNA damage checkpoint signaling"/>
    <property type="evidence" value="ECO:0007669"/>
    <property type="project" value="TreeGrafter"/>
</dbReference>
<dbReference type="Proteomes" id="UP000301737">
    <property type="component" value="Unassembled WGS sequence"/>
</dbReference>
<gene>
    <name evidence="6" type="ORF">ZYGM_004051</name>
</gene>
<dbReference type="Gene3D" id="3.40.50.10190">
    <property type="entry name" value="BRCT domain"/>
    <property type="match status" value="1"/>
</dbReference>
<evidence type="ECO:0000256" key="3">
    <source>
        <dbReference type="ARBA" id="ARBA00023242"/>
    </source>
</evidence>
<evidence type="ECO:0000259" key="5">
    <source>
        <dbReference type="PROSITE" id="PS50172"/>
    </source>
</evidence>
<dbReference type="Pfam" id="PF08605">
    <property type="entry name" value="Rad9_Rad53_bind"/>
    <property type="match status" value="1"/>
</dbReference>
<comment type="caution">
    <text evidence="6">The sequence shown here is derived from an EMBL/GenBank/DDBJ whole genome shotgun (WGS) entry which is preliminary data.</text>
</comment>
<evidence type="ECO:0000313" key="7">
    <source>
        <dbReference type="Proteomes" id="UP000301737"/>
    </source>
</evidence>
<feature type="domain" description="BRCT" evidence="5">
    <location>
        <begin position="803"/>
        <end position="916"/>
    </location>
</feature>
<accession>A0A4C2E7D5</accession>
<dbReference type="PANTHER" id="PTHR15321">
    <property type="entry name" value="TUMOR SUPPRESSOR P53-BINDING PROTEIN 1"/>
    <property type="match status" value="1"/>
</dbReference>
<feature type="region of interest" description="Disordered" evidence="4">
    <location>
        <begin position="445"/>
        <end position="514"/>
    </location>
</feature>
<dbReference type="GO" id="GO:0005634">
    <property type="term" value="C:nucleus"/>
    <property type="evidence" value="ECO:0007669"/>
    <property type="project" value="UniProtKB-SubCell"/>
</dbReference>
<feature type="compositionally biased region" description="Basic and acidic residues" evidence="4">
    <location>
        <begin position="552"/>
        <end position="565"/>
    </location>
</feature>
<sequence length="1094" mass="124725">MSNGIIQRNGSAENYMKDPAMQETPIADHLMISNDQHTTDESRDNTRSIEDGKTISNETLNEHDAYYDSSPLINKNGDKNVLGKDFKGHEIEHLPQSPLRLNRRTPDIDKIANFFRNNRTPNQKKLLAQFDSSATQDTPISQRRDYSPLRLKSNEKITSTDYMKKLHVINDEPSLEVTEADIECKLNTSNEGKPLESQAAYGTTNRLNFFDQGTQPQETPQTHDIQRVKSFHTNNHQIHKHDNEYHDESHVNNTTDGDISVQWVFKSNKNDQANSNKSTQMISTGSTQKDEMNNESQKIQPSFTQANEGQTQVLASLNAQEISMDHKKNEMETPVQIVRSPERNMDENVQEIPSEPGRFSAAEITTEVPGTSPLFMSRDIVDVESGASSPRYSENSVSRNDSEQGRDCQGKVLLQISSKPELLSSLDTEQRKEENSYKNTAIVVSETELTQDLPELEEQGTLDKGGDPETFKRITNGSFEESQEITKKTRKRSGRSRPTVVQEEDEEEDEVEVENKYRNLPKKKLRSDNNNVSHQLLVQTPDTSPQLDEADSLSKDLRSGNRDPSESWLTTMKELPQDVRKGEEDFLSKRDIKFEDAVWCQYDLNYCFYPGRLISYDEKVDGCWVVFETGQSLTKNDDIYYLDIRVGDTVNWNGKVHKVVALERKTQDPIVIRCIRGYDTVYLKKRNISGKLGKKVSIVPLSSISLDLNEWTKRPKVILEEGSHTRAKAFKFLQHPIRGRKSITNLSPRKSRISLGTIDRLTYKEDSDEESSDSMKSTSQGDIMELSFKLGSPAIKEKLSNSRDRAIFKDCLFILSGLNEEKYELSEVIESLGGTIIDMGFSDLFDFEFLEQSDQQIQKYTLELSWKSNINLKNLKFGCLLSTKHLRSLKYLESLALGWPVLHWKFIERCISDGKLCQNHIPQYLLPSGESFRLNCRKDKRSGVVKSNDIFQFYFLLLKDSLLKDQVGHNYHILSGYVVLIFGHSGLDQFIKFILACLGVKIVFQISGKIGSSATIQNLNVLTNFTNNMSRVQESSKIIIYINSDNALSNTILEEVKETIWRKFVDDGQVSPKFHLESKEWLIQTLINGSTGFD</sequence>
<dbReference type="OrthoDB" id="129353at2759"/>
<dbReference type="InterPro" id="IPR047252">
    <property type="entry name" value="TP53BP1-like"/>
</dbReference>
<keyword evidence="2" id="KW-0227">DNA damage</keyword>
<name>A0A4C2E7D5_9SACH</name>
<keyword evidence="7" id="KW-1185">Reference proteome</keyword>
<dbReference type="GO" id="GO:0042393">
    <property type="term" value="F:histone binding"/>
    <property type="evidence" value="ECO:0007669"/>
    <property type="project" value="TreeGrafter"/>
</dbReference>
<dbReference type="AlphaFoldDB" id="A0A4C2E7D5"/>
<dbReference type="EMBL" id="BIMX01000004">
    <property type="protein sequence ID" value="GCE98262.1"/>
    <property type="molecule type" value="Genomic_DNA"/>
</dbReference>
<reference evidence="6 7" key="1">
    <citation type="submission" date="2019-01" db="EMBL/GenBank/DDBJ databases">
        <title>Draft Genome Sequencing of Zygosaccharomyces mellis Ca-7.</title>
        <authorList>
            <person name="Shiwa Y."/>
            <person name="Kanesaki Y."/>
            <person name="Ishige T."/>
            <person name="Mura K."/>
            <person name="Hori T."/>
            <person name="Tamura T."/>
        </authorList>
    </citation>
    <scope>NUCLEOTIDE SEQUENCE [LARGE SCALE GENOMIC DNA]</scope>
    <source>
        <strain evidence="6 7">Ca-7</strain>
    </source>
</reference>
<keyword evidence="3" id="KW-0539">Nucleus</keyword>
<dbReference type="InterPro" id="IPR036420">
    <property type="entry name" value="BRCT_dom_sf"/>
</dbReference>
<dbReference type="InterPro" id="IPR001357">
    <property type="entry name" value="BRCT_dom"/>
</dbReference>
<feature type="compositionally biased region" description="Acidic residues" evidence="4">
    <location>
        <begin position="502"/>
        <end position="512"/>
    </location>
</feature>
<evidence type="ECO:0000313" key="6">
    <source>
        <dbReference type="EMBL" id="GCE98262.1"/>
    </source>
</evidence>
<feature type="region of interest" description="Disordered" evidence="4">
    <location>
        <begin position="385"/>
        <end position="407"/>
    </location>
</feature>
<evidence type="ECO:0000256" key="4">
    <source>
        <dbReference type="SAM" id="MobiDB-lite"/>
    </source>
</evidence>
<evidence type="ECO:0000256" key="2">
    <source>
        <dbReference type="ARBA" id="ARBA00022763"/>
    </source>
</evidence>
<proteinExistence type="predicted"/>
<organism evidence="6 7">
    <name type="scientific">Zygosaccharomyces mellis</name>
    <dbReference type="NCBI Taxonomy" id="42258"/>
    <lineage>
        <taxon>Eukaryota</taxon>
        <taxon>Fungi</taxon>
        <taxon>Dikarya</taxon>
        <taxon>Ascomycota</taxon>
        <taxon>Saccharomycotina</taxon>
        <taxon>Saccharomycetes</taxon>
        <taxon>Saccharomycetales</taxon>
        <taxon>Saccharomycetaceae</taxon>
        <taxon>Zygosaccharomyces</taxon>
    </lineage>
</organism>
<feature type="region of interest" description="Disordered" evidence="4">
    <location>
        <begin position="36"/>
        <end position="81"/>
    </location>
</feature>
<dbReference type="SMART" id="SM00292">
    <property type="entry name" value="BRCT"/>
    <property type="match status" value="1"/>
</dbReference>
<feature type="compositionally biased region" description="Polar residues" evidence="4">
    <location>
        <begin position="386"/>
        <end position="399"/>
    </location>
</feature>
<dbReference type="InterPro" id="IPR013914">
    <property type="entry name" value="Rad9_Rad53-bd_dom_fun"/>
</dbReference>
<dbReference type="PROSITE" id="PS50172">
    <property type="entry name" value="BRCT"/>
    <property type="match status" value="1"/>
</dbReference>
<protein>
    <recommendedName>
        <fullName evidence="5">BRCT domain-containing protein</fullName>
    </recommendedName>
</protein>
<dbReference type="PANTHER" id="PTHR15321:SF3">
    <property type="entry name" value="TP53-BINDING PROTEIN 1"/>
    <property type="match status" value="1"/>
</dbReference>
<comment type="subcellular location">
    <subcellularLocation>
        <location evidence="1">Nucleus</location>
    </subcellularLocation>
</comment>
<feature type="region of interest" description="Disordered" evidence="4">
    <location>
        <begin position="268"/>
        <end position="292"/>
    </location>
</feature>